<reference evidence="3" key="1">
    <citation type="journal article" date="2014" name="Int. J. Syst. Evol. Microbiol.">
        <title>Complete genome sequence of Corynebacterium casei LMG S-19264T (=DSM 44701T), isolated from a smear-ripened cheese.</title>
        <authorList>
            <consortium name="US DOE Joint Genome Institute (JGI-PGF)"/>
            <person name="Walter F."/>
            <person name="Albersmeier A."/>
            <person name="Kalinowski J."/>
            <person name="Ruckert C."/>
        </authorList>
    </citation>
    <scope>NUCLEOTIDE SEQUENCE</scope>
    <source>
        <strain evidence="3">KCTC 32296</strain>
    </source>
</reference>
<dbReference type="InterPro" id="IPR001375">
    <property type="entry name" value="Peptidase_S9_cat"/>
</dbReference>
<sequence>MGGRMDRRAMLAGMGALSLNGIVAKALAETAVDADNNNIPPRPDMAAYVRSPKIEDVSLSPDGKRIALITKSNGDYYAISYDIATEATQPFQLGNHKVRGVFWGSNDHIIVSTSTTIGLREYAGSKQEHFLAHNINVTTRKLHTLFSRMDNFYNTVVGDLFRIKVDGKYYATASNYYMVGESPLCLYRFDLDTNRGKQIDQGYNDTRDWVITPSGIPVARSDFDRDSKEWRLEFYKKGSGWKKVYTQKEAIDYPSLIGLGRGEDKVIVYIDAGENAGGYFEVSADGTFSEPLDKNGYDRSPRFHPTTRQFAGFARWDDWVTYEYHDPKMQKLADLCKGAMPGYNVSIYEFAAEDPRKVLIYGESSDDPGTYYFIDFGAGKSLPIGENYPDLPAEWITQKKPIKYKAADGLEIHGYLTLPPSKVHKNLPLIVLPHGGPQARDTSSFDWESQLYASRGYAVLQPNYRGSSGYGDAFVEAGYGQFGRKMQTDLSDGVRYLAKDGTIDPKRVAIVGASYGGYAALAGATFDPDVYNCAVSVAGLSDLKEFVDYKVTQTASARSSAVLYWKRFLGDKDDMNAVSPARHAANCKIPVLLIHGKDDVVVPIDQSRRMERALKNAGKDVTFIELKGEDHWQSVEAKRVEMSTAILGFIEKHNPVT</sequence>
<dbReference type="PANTHER" id="PTHR42776">
    <property type="entry name" value="SERINE PEPTIDASE S9 FAMILY MEMBER"/>
    <property type="match status" value="1"/>
</dbReference>
<dbReference type="InterPro" id="IPR029058">
    <property type="entry name" value="AB_hydrolase_fold"/>
</dbReference>
<proteinExistence type="predicted"/>
<dbReference type="PANTHER" id="PTHR42776:SF27">
    <property type="entry name" value="DIPEPTIDYL PEPTIDASE FAMILY MEMBER 6"/>
    <property type="match status" value="1"/>
</dbReference>
<reference evidence="3" key="2">
    <citation type="submission" date="2020-09" db="EMBL/GenBank/DDBJ databases">
        <authorList>
            <person name="Sun Q."/>
            <person name="Kim S."/>
        </authorList>
    </citation>
    <scope>NUCLEOTIDE SEQUENCE</scope>
    <source>
        <strain evidence="3">KCTC 32296</strain>
    </source>
</reference>
<feature type="domain" description="Peptidase S9 prolyl oligopeptidase catalytic" evidence="2">
    <location>
        <begin position="444"/>
        <end position="653"/>
    </location>
</feature>
<keyword evidence="1" id="KW-0378">Hydrolase</keyword>
<accession>A0A918Q327</accession>
<dbReference type="AlphaFoldDB" id="A0A918Q327"/>
<protein>
    <submittedName>
        <fullName evidence="3">Prolyl oligopeptidase</fullName>
    </submittedName>
</protein>
<name>A0A918Q327_9CAUL</name>
<dbReference type="RefSeq" id="WP_189485783.1">
    <property type="nucleotide sequence ID" value="NZ_BMZB01000001.1"/>
</dbReference>
<gene>
    <name evidence="3" type="ORF">GCM10011273_15440</name>
</gene>
<comment type="caution">
    <text evidence="3">The sequence shown here is derived from an EMBL/GenBank/DDBJ whole genome shotgun (WGS) entry which is preliminary data.</text>
</comment>
<organism evidence="3 4">
    <name type="scientific">Asticcacaulis endophyticus</name>
    <dbReference type="NCBI Taxonomy" id="1395890"/>
    <lineage>
        <taxon>Bacteria</taxon>
        <taxon>Pseudomonadati</taxon>
        <taxon>Pseudomonadota</taxon>
        <taxon>Alphaproteobacteria</taxon>
        <taxon>Caulobacterales</taxon>
        <taxon>Caulobacteraceae</taxon>
        <taxon>Asticcacaulis</taxon>
    </lineage>
</organism>
<dbReference type="EMBL" id="BMZB01000001">
    <property type="protein sequence ID" value="GGZ30143.1"/>
    <property type="molecule type" value="Genomic_DNA"/>
</dbReference>
<dbReference type="SUPFAM" id="SSF82171">
    <property type="entry name" value="DPP6 N-terminal domain-like"/>
    <property type="match status" value="1"/>
</dbReference>
<dbReference type="GO" id="GO:0004252">
    <property type="term" value="F:serine-type endopeptidase activity"/>
    <property type="evidence" value="ECO:0007669"/>
    <property type="project" value="TreeGrafter"/>
</dbReference>
<evidence type="ECO:0000256" key="1">
    <source>
        <dbReference type="ARBA" id="ARBA00022801"/>
    </source>
</evidence>
<dbReference type="Proteomes" id="UP000662572">
    <property type="component" value="Unassembled WGS sequence"/>
</dbReference>
<evidence type="ECO:0000313" key="3">
    <source>
        <dbReference type="EMBL" id="GGZ30143.1"/>
    </source>
</evidence>
<dbReference type="Pfam" id="PF00326">
    <property type="entry name" value="Peptidase_S9"/>
    <property type="match status" value="1"/>
</dbReference>
<dbReference type="SUPFAM" id="SSF53474">
    <property type="entry name" value="alpha/beta-Hydrolases"/>
    <property type="match status" value="1"/>
</dbReference>
<evidence type="ECO:0000313" key="4">
    <source>
        <dbReference type="Proteomes" id="UP000662572"/>
    </source>
</evidence>
<dbReference type="Gene3D" id="3.40.50.1820">
    <property type="entry name" value="alpha/beta hydrolase"/>
    <property type="match status" value="1"/>
</dbReference>
<evidence type="ECO:0000259" key="2">
    <source>
        <dbReference type="Pfam" id="PF00326"/>
    </source>
</evidence>
<keyword evidence="4" id="KW-1185">Reference proteome</keyword>
<dbReference type="GO" id="GO:0006508">
    <property type="term" value="P:proteolysis"/>
    <property type="evidence" value="ECO:0007669"/>
    <property type="project" value="InterPro"/>
</dbReference>